<keyword evidence="1" id="KW-0805">Transcription regulation</keyword>
<dbReference type="PROSITE" id="PS50932">
    <property type="entry name" value="HTH_LACI_2"/>
    <property type="match status" value="1"/>
</dbReference>
<dbReference type="RefSeq" id="WP_104248868.1">
    <property type="nucleotide sequence ID" value="NZ_PSUD01000011.1"/>
</dbReference>
<sequence length="383" mass="39457">MTHDTASAAPTLEAVAALAGVSRATVSRVVNDSPRVKDGARTAVLAAIDQLGYVPNRAARSLASRRTRTVALVVPESAAKVFADPFLASVVQGAAMAFAGTEYTLTIVIASEAAPEKTRRYLLGGNVDGALVVSHHSGDHSYAQLGASLPVVFGGRPLTEDGGSYFVDVDNFGAARAVTEHLLSLGRTAPAMIASRQDMPAAIDRLAGWRSAVGAAGLDASAVEYGDYSPEDGACAMRRLLDSGRPMDAVFASNDQMAAGALTALRERGLTVPGDIALAGFDGDYFAEASEPRLTTVRQPSTGLGEAMVDVLVRLLAGEEVQRVTLLPTELLIRGSTVPAGGGALAESPKTARVCGVSRADPGDSANPPSSVTASVVTKLWEA</sequence>
<dbReference type="InterPro" id="IPR028082">
    <property type="entry name" value="Peripla_BP_I"/>
</dbReference>
<name>A0ABD6W9T7_RATRA</name>
<dbReference type="GO" id="GO:0003677">
    <property type="term" value="F:DNA binding"/>
    <property type="evidence" value="ECO:0007669"/>
    <property type="project" value="UniProtKB-KW"/>
</dbReference>
<evidence type="ECO:0000256" key="1">
    <source>
        <dbReference type="ARBA" id="ARBA00023015"/>
    </source>
</evidence>
<dbReference type="SUPFAM" id="SSF47413">
    <property type="entry name" value="lambda repressor-like DNA-binding domains"/>
    <property type="match status" value="1"/>
</dbReference>
<dbReference type="CDD" id="cd01392">
    <property type="entry name" value="HTH_LacI"/>
    <property type="match status" value="1"/>
</dbReference>
<gene>
    <name evidence="5" type="ORF">C5C04_06305</name>
</gene>
<evidence type="ECO:0000256" key="3">
    <source>
        <dbReference type="ARBA" id="ARBA00023163"/>
    </source>
</evidence>
<dbReference type="PANTHER" id="PTHR30146:SF109">
    <property type="entry name" value="HTH-TYPE TRANSCRIPTIONAL REGULATOR GALS"/>
    <property type="match status" value="1"/>
</dbReference>
<evidence type="ECO:0000256" key="2">
    <source>
        <dbReference type="ARBA" id="ARBA00023125"/>
    </source>
</evidence>
<dbReference type="SMART" id="SM00354">
    <property type="entry name" value="HTH_LACI"/>
    <property type="match status" value="1"/>
</dbReference>
<evidence type="ECO:0000313" key="6">
    <source>
        <dbReference type="Proteomes" id="UP000237881"/>
    </source>
</evidence>
<dbReference type="AlphaFoldDB" id="A0ABD6W9T7"/>
<accession>A0ABD6W9T7</accession>
<dbReference type="Pfam" id="PF13377">
    <property type="entry name" value="Peripla_BP_3"/>
    <property type="match status" value="1"/>
</dbReference>
<keyword evidence="2" id="KW-0238">DNA-binding</keyword>
<reference evidence="5 6" key="1">
    <citation type="submission" date="2018-02" db="EMBL/GenBank/DDBJ databases">
        <title>Bacteriophage NCPPB3778 and a type I-E CRISPR drive the evolution of the US Biological Select Agent, Rathayibacter toxicus.</title>
        <authorList>
            <person name="Davis E.W.II."/>
            <person name="Tabima J.F."/>
            <person name="Weisberg A.J."/>
            <person name="Lopes L.D."/>
            <person name="Wiseman M.S."/>
            <person name="Wiseman M.S."/>
            <person name="Pupko T."/>
            <person name="Belcher M.S."/>
            <person name="Sechler A.J."/>
            <person name="Tancos M.A."/>
            <person name="Schroeder B.K."/>
            <person name="Murray T.D."/>
            <person name="Luster D.G."/>
            <person name="Schneider W.L."/>
            <person name="Rogers E."/>
            <person name="Andreote F.D."/>
            <person name="Grunwald N.J."/>
            <person name="Putnam M.L."/>
            <person name="Chang J.H."/>
        </authorList>
    </citation>
    <scope>NUCLEOTIDE SEQUENCE [LARGE SCALE GENOMIC DNA]</scope>
    <source>
        <strain evidence="5 6">AY1I9</strain>
    </source>
</reference>
<dbReference type="CDD" id="cd06267">
    <property type="entry name" value="PBP1_LacI_sugar_binding-like"/>
    <property type="match status" value="1"/>
</dbReference>
<dbReference type="InterPro" id="IPR000843">
    <property type="entry name" value="HTH_LacI"/>
</dbReference>
<dbReference type="Proteomes" id="UP000237881">
    <property type="component" value="Unassembled WGS sequence"/>
</dbReference>
<dbReference type="Gene3D" id="1.10.260.40">
    <property type="entry name" value="lambda repressor-like DNA-binding domains"/>
    <property type="match status" value="1"/>
</dbReference>
<organism evidence="5 6">
    <name type="scientific">Rathayibacter rathayi</name>
    <name type="common">Corynebacterium rathayi</name>
    <dbReference type="NCBI Taxonomy" id="33887"/>
    <lineage>
        <taxon>Bacteria</taxon>
        <taxon>Bacillati</taxon>
        <taxon>Actinomycetota</taxon>
        <taxon>Actinomycetes</taxon>
        <taxon>Micrococcales</taxon>
        <taxon>Microbacteriaceae</taxon>
        <taxon>Rathayibacter</taxon>
    </lineage>
</organism>
<evidence type="ECO:0000259" key="4">
    <source>
        <dbReference type="PROSITE" id="PS50932"/>
    </source>
</evidence>
<feature type="domain" description="HTH lacI-type" evidence="4">
    <location>
        <begin position="10"/>
        <end position="64"/>
    </location>
</feature>
<keyword evidence="3" id="KW-0804">Transcription</keyword>
<comment type="caution">
    <text evidence="5">The sequence shown here is derived from an EMBL/GenBank/DDBJ whole genome shotgun (WGS) entry which is preliminary data.</text>
</comment>
<dbReference type="GO" id="GO:0006355">
    <property type="term" value="P:regulation of DNA-templated transcription"/>
    <property type="evidence" value="ECO:0007669"/>
    <property type="project" value="UniProtKB-ARBA"/>
</dbReference>
<dbReference type="InterPro" id="IPR046335">
    <property type="entry name" value="LacI/GalR-like_sensor"/>
</dbReference>
<dbReference type="SUPFAM" id="SSF53822">
    <property type="entry name" value="Periplasmic binding protein-like I"/>
    <property type="match status" value="1"/>
</dbReference>
<dbReference type="Gene3D" id="3.40.50.2300">
    <property type="match status" value="2"/>
</dbReference>
<protein>
    <submittedName>
        <fullName evidence="5">LacI family transcriptional regulator</fullName>
    </submittedName>
</protein>
<dbReference type="EMBL" id="PSUL01000010">
    <property type="protein sequence ID" value="PPF14565.1"/>
    <property type="molecule type" value="Genomic_DNA"/>
</dbReference>
<evidence type="ECO:0000313" key="5">
    <source>
        <dbReference type="EMBL" id="PPF14565.1"/>
    </source>
</evidence>
<proteinExistence type="predicted"/>
<dbReference type="PANTHER" id="PTHR30146">
    <property type="entry name" value="LACI-RELATED TRANSCRIPTIONAL REPRESSOR"/>
    <property type="match status" value="1"/>
</dbReference>
<dbReference type="Pfam" id="PF00356">
    <property type="entry name" value="LacI"/>
    <property type="match status" value="1"/>
</dbReference>
<dbReference type="InterPro" id="IPR010982">
    <property type="entry name" value="Lambda_DNA-bd_dom_sf"/>
</dbReference>